<reference evidence="2 3" key="1">
    <citation type="submission" date="2016-11" db="EMBL/GenBank/DDBJ databases">
        <title>The macronuclear genome of Stentor coeruleus: a giant cell with tiny introns.</title>
        <authorList>
            <person name="Slabodnick M."/>
            <person name="Ruby J.G."/>
            <person name="Reiff S.B."/>
            <person name="Swart E.C."/>
            <person name="Gosai S."/>
            <person name="Prabakaran S."/>
            <person name="Witkowska E."/>
            <person name="Larue G.E."/>
            <person name="Fisher S."/>
            <person name="Freeman R.M."/>
            <person name="Gunawardena J."/>
            <person name="Chu W."/>
            <person name="Stover N.A."/>
            <person name="Gregory B.D."/>
            <person name="Nowacki M."/>
            <person name="Derisi J."/>
            <person name="Roy S.W."/>
            <person name="Marshall W.F."/>
            <person name="Sood P."/>
        </authorList>
    </citation>
    <scope>NUCLEOTIDE SEQUENCE [LARGE SCALE GENOMIC DNA]</scope>
    <source>
        <strain evidence="2">WM001</strain>
    </source>
</reference>
<proteinExistence type="predicted"/>
<feature type="transmembrane region" description="Helical" evidence="1">
    <location>
        <begin position="64"/>
        <end position="85"/>
    </location>
</feature>
<keyword evidence="1" id="KW-0812">Transmembrane</keyword>
<evidence type="ECO:0000313" key="2">
    <source>
        <dbReference type="EMBL" id="OMJ73884.1"/>
    </source>
</evidence>
<keyword evidence="3" id="KW-1185">Reference proteome</keyword>
<feature type="transmembrane region" description="Helical" evidence="1">
    <location>
        <begin position="97"/>
        <end position="119"/>
    </location>
</feature>
<keyword evidence="1" id="KW-1133">Transmembrane helix</keyword>
<organism evidence="2 3">
    <name type="scientific">Stentor coeruleus</name>
    <dbReference type="NCBI Taxonomy" id="5963"/>
    <lineage>
        <taxon>Eukaryota</taxon>
        <taxon>Sar</taxon>
        <taxon>Alveolata</taxon>
        <taxon>Ciliophora</taxon>
        <taxon>Postciliodesmatophora</taxon>
        <taxon>Heterotrichea</taxon>
        <taxon>Heterotrichida</taxon>
        <taxon>Stentoridae</taxon>
        <taxon>Stentor</taxon>
    </lineage>
</organism>
<evidence type="ECO:0000256" key="1">
    <source>
        <dbReference type="SAM" id="Phobius"/>
    </source>
</evidence>
<dbReference type="EMBL" id="MPUH01000789">
    <property type="protein sequence ID" value="OMJ73884.1"/>
    <property type="molecule type" value="Genomic_DNA"/>
</dbReference>
<dbReference type="Proteomes" id="UP000187209">
    <property type="component" value="Unassembled WGS sequence"/>
</dbReference>
<keyword evidence="1" id="KW-0472">Membrane</keyword>
<protein>
    <submittedName>
        <fullName evidence="2">Uncharacterized protein</fullName>
    </submittedName>
</protein>
<comment type="caution">
    <text evidence="2">The sequence shown here is derived from an EMBL/GenBank/DDBJ whole genome shotgun (WGS) entry which is preliminary data.</text>
</comment>
<name>A0A1R2BAU4_9CILI</name>
<gene>
    <name evidence="2" type="ORF">SteCoe_27333</name>
</gene>
<feature type="transmembrane region" description="Helical" evidence="1">
    <location>
        <begin position="12"/>
        <end position="29"/>
    </location>
</feature>
<dbReference type="OrthoDB" id="10610261at2759"/>
<accession>A0A1R2BAU4</accession>
<evidence type="ECO:0000313" key="3">
    <source>
        <dbReference type="Proteomes" id="UP000187209"/>
    </source>
</evidence>
<sequence>MINIQDFDIQANLTFFLIFATGVFLGRLTKHSSPKHTFDKTLSELKYRVQSAGEKKNYYYLYHIRLKAISALLGFLFCILAYFWYFEIYSSFNISVGKITIAGFVVLIIYVTSYFAMWASQEYETRQKMYIEQISRSKSEIMKEMGPEVVDILRNTECSKKCKEEIDGLNKIVKRYQVLLEKFAKFPWCDACPQGRRCPDMCGPNFWAYAREALKDFKSTSAN</sequence>
<dbReference type="AlphaFoldDB" id="A0A1R2BAU4"/>